<evidence type="ECO:0000256" key="2">
    <source>
        <dbReference type="ARBA" id="ARBA00022679"/>
    </source>
</evidence>
<evidence type="ECO:0000259" key="4">
    <source>
        <dbReference type="SMART" id="SM00642"/>
    </source>
</evidence>
<dbReference type="InterPro" id="IPR006047">
    <property type="entry name" value="GH13_cat_dom"/>
</dbReference>
<dbReference type="InterPro" id="IPR017853">
    <property type="entry name" value="GH"/>
</dbReference>
<dbReference type="Pfam" id="PF00128">
    <property type="entry name" value="Alpha-amylase"/>
    <property type="match status" value="1"/>
</dbReference>
<dbReference type="Gene3D" id="2.60.40.1180">
    <property type="entry name" value="Golgi alpha-mannosidase II"/>
    <property type="match status" value="1"/>
</dbReference>
<dbReference type="EC" id="2.4.1.7" evidence="5"/>
<gene>
    <name evidence="5" type="ORF">ARMA_3143</name>
    <name evidence="6" type="ORF">SE16_01665</name>
</gene>
<dbReference type="Proteomes" id="UP000037784">
    <property type="component" value="Unassembled WGS sequence"/>
</dbReference>
<evidence type="ECO:0000313" key="8">
    <source>
        <dbReference type="Proteomes" id="UP000050502"/>
    </source>
</evidence>
<dbReference type="AlphaFoldDB" id="A0A0M9UE54"/>
<dbReference type="PANTHER" id="PTHR10357:SF214">
    <property type="entry name" value="GLUCOSYLGLYCERATE PHOSPHORYLASE"/>
    <property type="match status" value="1"/>
</dbReference>
<dbReference type="STRING" id="872965.SE16_01665"/>
<feature type="binding site" evidence="3">
    <location>
        <position position="451"/>
    </location>
    <ligand>
        <name>substrate</name>
    </ligand>
</feature>
<dbReference type="Proteomes" id="UP000050502">
    <property type="component" value="Unassembled WGS sequence"/>
</dbReference>
<keyword evidence="1 5" id="KW-0328">Glycosyltransferase</keyword>
<reference evidence="5 7" key="1">
    <citation type="journal article" date="2015" name="Genome Announc.">
        <title>Draft Genome Sequence of a Heterotrophic Facultative Anaerobic Thermophilic Bacterium, Ardenticatena maritima Strain 110ST.</title>
        <authorList>
            <person name="Kawaichi S."/>
            <person name="Yoshida T."/>
            <person name="Sako Y."/>
            <person name="Nakamura R."/>
        </authorList>
    </citation>
    <scope>NUCLEOTIDE SEQUENCE [LARGE SCALE GENOMIC DNA]</scope>
    <source>
        <strain evidence="5 7">110S</strain>
    </source>
</reference>
<dbReference type="SMART" id="SM00642">
    <property type="entry name" value="Aamy"/>
    <property type="match status" value="1"/>
</dbReference>
<evidence type="ECO:0000313" key="5">
    <source>
        <dbReference type="EMBL" id="GAP64720.1"/>
    </source>
</evidence>
<dbReference type="InterPro" id="IPR033746">
    <property type="entry name" value="GGa_phosphorylase"/>
</dbReference>
<dbReference type="InterPro" id="IPR016377">
    <property type="entry name" value="Sucrose_GGa_phosphorylase-rel"/>
</dbReference>
<feature type="domain" description="Glycosyl hydrolase family 13 catalytic" evidence="4">
    <location>
        <begin position="57"/>
        <end position="397"/>
    </location>
</feature>
<feature type="binding site" evidence="3">
    <location>
        <position position="104"/>
    </location>
    <ligand>
        <name>substrate</name>
    </ligand>
</feature>
<dbReference type="EMBL" id="LGKN01000003">
    <property type="protein sequence ID" value="KPL89230.1"/>
    <property type="molecule type" value="Genomic_DNA"/>
</dbReference>
<evidence type="ECO:0000313" key="6">
    <source>
        <dbReference type="EMBL" id="KPL89230.1"/>
    </source>
</evidence>
<dbReference type="SUPFAM" id="SSF51011">
    <property type="entry name" value="Glycosyl hydrolase domain"/>
    <property type="match status" value="1"/>
</dbReference>
<dbReference type="RefSeq" id="WP_054494458.1">
    <property type="nucleotide sequence ID" value="NZ_BBZA01000308.1"/>
</dbReference>
<sequence>MPTPRERMQARLRFIYGEETARALWPRVAALLDAYRTRHPEWRAAVVPPEERLTERDALVITYADQIQREGEPPLRTLAHLLPDLVTPDINWVHLLPFYPYSSDDGFSVIDYKAVNPEFGTWDDVARFRPRMRLMFDAVINHISSQSAWFQAFLRGEPPYRDFFIVVDPNTDLSQVVRPRTTPLLTPFETAEGVKYVWTTFSADQIDLNYANPDVLLAVLDVLLFYVEQGAELIRLDAIAFLWKEIGTPCIHHPKTHAIVKLFRDVLDDVAPNVMLITETNVPHAENISYFGNGYDEAQLVYNFALPPLVLHTFATASAAQLSAWAATLHTPSPATTFFNFLASHDGIGVRPVEGILSAEEIEALVARTLAHGGRVSYRALPDGGQSTYELNITYFDALNDPANPSPLDVPRFLAAHAIMFALAGMPAVYVHSLFGSRNCQCCVEERGYNRAINREKFAYEPFMRELNDPQSLRRRVFDGMRHLLAVRRTLPAFHPTAAQEVLTLDDAVFALVRRPVHVEAAPVLALINVTPTPRRVVVPVDVLGAGVWRETLAGVRLHVDGTSQTVELPPYAVQWWTV</sequence>
<proteinExistence type="predicted"/>
<dbReference type="GO" id="GO:0009018">
    <property type="term" value="F:sucrose phosphorylase activity"/>
    <property type="evidence" value="ECO:0007669"/>
    <property type="project" value="UniProtKB-EC"/>
</dbReference>
<dbReference type="InterPro" id="IPR045857">
    <property type="entry name" value="O16G_dom_2"/>
</dbReference>
<dbReference type="Gene3D" id="3.20.20.80">
    <property type="entry name" value="Glycosidases"/>
    <property type="match status" value="1"/>
</dbReference>
<reference evidence="6 8" key="2">
    <citation type="submission" date="2015-07" db="EMBL/GenBank/DDBJ databases">
        <title>Whole genome sequence of Ardenticatena maritima DSM 23922.</title>
        <authorList>
            <person name="Hemp J."/>
            <person name="Ward L.M."/>
            <person name="Pace L.A."/>
            <person name="Fischer W.W."/>
        </authorList>
    </citation>
    <scope>NUCLEOTIDE SEQUENCE [LARGE SCALE GENOMIC DNA]</scope>
    <source>
        <strain evidence="6 8">110S</strain>
    </source>
</reference>
<comment type="caution">
    <text evidence="5">The sequence shown here is derived from an EMBL/GenBank/DDBJ whole genome shotgun (WGS) entry which is preliminary data.</text>
</comment>
<dbReference type="InterPro" id="IPR013780">
    <property type="entry name" value="Glyco_hydro_b"/>
</dbReference>
<feature type="binding site" evidence="3">
    <location>
        <begin position="235"/>
        <end position="237"/>
    </location>
    <ligand>
        <name>substrate</name>
    </ligand>
</feature>
<dbReference type="PIRSF" id="PIRSF003059">
    <property type="entry name" value="Sucrose_phosphorylase"/>
    <property type="match status" value="1"/>
</dbReference>
<reference evidence="7" key="3">
    <citation type="submission" date="2015-08" db="EMBL/GenBank/DDBJ databases">
        <title>Draft Genome Sequence of a Heterotrophic Facultative Anaerobic Bacterium Ardenticatena maritima Strain 110S.</title>
        <authorList>
            <person name="Kawaichi S."/>
            <person name="Yoshida T."/>
            <person name="Sako Y."/>
            <person name="Nakamura R."/>
        </authorList>
    </citation>
    <scope>NUCLEOTIDE SEQUENCE [LARGE SCALE GENOMIC DNA]</scope>
    <source>
        <strain evidence="7">110S</strain>
    </source>
</reference>
<evidence type="ECO:0000256" key="3">
    <source>
        <dbReference type="PIRSR" id="PIRSR003059-2"/>
    </source>
</evidence>
<protein>
    <submittedName>
        <fullName evidence="5">Sucrose phosphorylase</fullName>
        <ecNumber evidence="5">2.4.1.7</ecNumber>
    </submittedName>
</protein>
<organism evidence="5 7">
    <name type="scientific">Ardenticatena maritima</name>
    <dbReference type="NCBI Taxonomy" id="872965"/>
    <lineage>
        <taxon>Bacteria</taxon>
        <taxon>Bacillati</taxon>
        <taxon>Chloroflexota</taxon>
        <taxon>Ardenticatenia</taxon>
        <taxon>Ardenticatenales</taxon>
        <taxon>Ardenticatenaceae</taxon>
        <taxon>Ardenticatena</taxon>
    </lineage>
</organism>
<dbReference type="GO" id="GO:0005975">
    <property type="term" value="P:carbohydrate metabolic process"/>
    <property type="evidence" value="ECO:0007669"/>
    <property type="project" value="InterPro"/>
</dbReference>
<dbReference type="PATRIC" id="fig|872965.6.peg.279"/>
<name>A0A0M9UE54_9CHLR</name>
<dbReference type="PANTHER" id="PTHR10357">
    <property type="entry name" value="ALPHA-AMYLASE FAMILY MEMBER"/>
    <property type="match status" value="1"/>
</dbReference>
<keyword evidence="7" id="KW-1185">Reference proteome</keyword>
<dbReference type="InParanoid" id="A0A0M9UE54"/>
<accession>A0A0M9UE54</accession>
<feature type="binding site" evidence="3">
    <location>
        <position position="142"/>
    </location>
    <ligand>
        <name>substrate</name>
    </ligand>
</feature>
<dbReference type="Gene3D" id="3.90.400.10">
    <property type="entry name" value="Oligo-1,6-glucosidase, Domain 2"/>
    <property type="match status" value="1"/>
</dbReference>
<dbReference type="EMBL" id="BBZA01000308">
    <property type="protein sequence ID" value="GAP64720.1"/>
    <property type="molecule type" value="Genomic_DNA"/>
</dbReference>
<feature type="binding site" evidence="3">
    <location>
        <begin position="345"/>
        <end position="346"/>
    </location>
    <ligand>
        <name>substrate</name>
    </ligand>
</feature>
<evidence type="ECO:0000313" key="7">
    <source>
        <dbReference type="Proteomes" id="UP000037784"/>
    </source>
</evidence>
<dbReference type="CDD" id="cd11356">
    <property type="entry name" value="AmyAc_Sucrose_phosphorylase-like_1"/>
    <property type="match status" value="1"/>
</dbReference>
<dbReference type="SUPFAM" id="SSF51445">
    <property type="entry name" value="(Trans)glycosidases"/>
    <property type="match status" value="1"/>
</dbReference>
<keyword evidence="2 5" id="KW-0808">Transferase</keyword>
<dbReference type="OrthoDB" id="9805159at2"/>
<evidence type="ECO:0000256" key="1">
    <source>
        <dbReference type="ARBA" id="ARBA00022676"/>
    </source>
</evidence>